<evidence type="ECO:0000313" key="4">
    <source>
        <dbReference type="Proteomes" id="UP000544090"/>
    </source>
</evidence>
<dbReference type="EMBL" id="JAAZSQ010000010">
    <property type="protein sequence ID" value="NKX55252.1"/>
    <property type="molecule type" value="Genomic_DNA"/>
</dbReference>
<accession>A0A7X6K4E5</accession>
<keyword evidence="2" id="KW-0732">Signal</keyword>
<evidence type="ECO:0000313" key="3">
    <source>
        <dbReference type="EMBL" id="NKX55252.1"/>
    </source>
</evidence>
<name>A0A7X6K4E5_9MICC</name>
<dbReference type="GO" id="GO:0043448">
    <property type="term" value="P:alkane catabolic process"/>
    <property type="evidence" value="ECO:0007669"/>
    <property type="project" value="TreeGrafter"/>
</dbReference>
<dbReference type="Pfam" id="PF03640">
    <property type="entry name" value="Lipoprotein_15"/>
    <property type="match status" value="2"/>
</dbReference>
<dbReference type="PANTHER" id="PTHR39335:SF1">
    <property type="entry name" value="BLL4220 PROTEIN"/>
    <property type="match status" value="1"/>
</dbReference>
<comment type="caution">
    <text evidence="3">The sequence shown here is derived from an EMBL/GenBank/DDBJ whole genome shotgun (WGS) entry which is preliminary data.</text>
</comment>
<keyword evidence="4" id="KW-1185">Reference proteome</keyword>
<dbReference type="AlphaFoldDB" id="A0A7X6K4E5"/>
<dbReference type="PANTHER" id="PTHR39335">
    <property type="entry name" value="BLL4220 PROTEIN"/>
    <property type="match status" value="1"/>
</dbReference>
<evidence type="ECO:0000256" key="1">
    <source>
        <dbReference type="SAM" id="MobiDB-lite"/>
    </source>
</evidence>
<gene>
    <name evidence="3" type="ORF">HGG74_11990</name>
</gene>
<feature type="chain" id="PRO_5030541767" description="Lipoprotein with Yx(FWY)xxD motif" evidence="2">
    <location>
        <begin position="25"/>
        <end position="174"/>
    </location>
</feature>
<dbReference type="RefSeq" id="WP_168486602.1">
    <property type="nucleotide sequence ID" value="NZ_JAAZSQ010000010.1"/>
</dbReference>
<evidence type="ECO:0008006" key="5">
    <source>
        <dbReference type="Google" id="ProtNLM"/>
    </source>
</evidence>
<feature type="signal peptide" evidence="2">
    <location>
        <begin position="1"/>
        <end position="24"/>
    </location>
</feature>
<organism evidence="3 4">
    <name type="scientific">Arthrobacter mobilis</name>
    <dbReference type="NCBI Taxonomy" id="2724944"/>
    <lineage>
        <taxon>Bacteria</taxon>
        <taxon>Bacillati</taxon>
        <taxon>Actinomycetota</taxon>
        <taxon>Actinomycetes</taxon>
        <taxon>Micrococcales</taxon>
        <taxon>Micrococcaceae</taxon>
        <taxon>Arthrobacter</taxon>
    </lineage>
</organism>
<dbReference type="Proteomes" id="UP000544090">
    <property type="component" value="Unassembled WGS sequence"/>
</dbReference>
<dbReference type="PROSITE" id="PS51257">
    <property type="entry name" value="PROKAR_LIPOPROTEIN"/>
    <property type="match status" value="1"/>
</dbReference>
<dbReference type="InterPro" id="IPR005297">
    <property type="entry name" value="Lipoprotein_repeat"/>
</dbReference>
<feature type="compositionally biased region" description="Low complexity" evidence="1">
    <location>
        <begin position="28"/>
        <end position="38"/>
    </location>
</feature>
<proteinExistence type="predicted"/>
<reference evidence="3 4" key="1">
    <citation type="submission" date="2020-04" db="EMBL/GenBank/DDBJ databases">
        <title>Arthrobacter sp. nov.</title>
        <authorList>
            <person name="Liu S."/>
        </authorList>
    </citation>
    <scope>NUCLEOTIDE SEQUENCE [LARGE SCALE GENOMIC DNA]</scope>
    <source>
        <strain evidence="3 4">E918</strain>
    </source>
</reference>
<feature type="compositionally biased region" description="Pro residues" evidence="1">
    <location>
        <begin position="39"/>
        <end position="53"/>
    </location>
</feature>
<evidence type="ECO:0000256" key="2">
    <source>
        <dbReference type="SAM" id="SignalP"/>
    </source>
</evidence>
<feature type="region of interest" description="Disordered" evidence="1">
    <location>
        <begin position="27"/>
        <end position="59"/>
    </location>
</feature>
<protein>
    <recommendedName>
        <fullName evidence="5">Lipoprotein with Yx(FWY)xxD motif</fullName>
    </recommendedName>
</protein>
<sequence length="174" mass="18038">MKLTFSAAAALLAAGLLGLTGCGAGDNTATAPEPESVAPAPPTPSVPQTPLAPEPQGGAELKVADSDLGEIVVDSRGMTVYYFTKDVKDSGKSNCTGECIAAWPPVLTESDNPKVEGITATIGTITTPEGRKQITIDGMPIYYWVKDKAPGDTTGQGVNDVWYVVAPDGEMVRK</sequence>